<evidence type="ECO:0000256" key="1">
    <source>
        <dbReference type="SAM" id="Phobius"/>
    </source>
</evidence>
<keyword evidence="1" id="KW-0472">Membrane</keyword>
<gene>
    <name evidence="2" type="ORF">SAMN04489807_1013</name>
</gene>
<dbReference type="RefSeq" id="WP_060927238.1">
    <property type="nucleotide sequence ID" value="NZ_FNSQ01000005.1"/>
</dbReference>
<name>A0A1H4JTV4_9MICO</name>
<organism evidence="2 3">
    <name type="scientific">Microbacterium hydrocarbonoxydans</name>
    <dbReference type="NCBI Taxonomy" id="273678"/>
    <lineage>
        <taxon>Bacteria</taxon>
        <taxon>Bacillati</taxon>
        <taxon>Actinomycetota</taxon>
        <taxon>Actinomycetes</taxon>
        <taxon>Micrococcales</taxon>
        <taxon>Microbacteriaceae</taxon>
        <taxon>Microbacterium</taxon>
    </lineage>
</organism>
<evidence type="ECO:0000313" key="3">
    <source>
        <dbReference type="Proteomes" id="UP000183750"/>
    </source>
</evidence>
<dbReference type="OrthoDB" id="5114815at2"/>
<sequence length="218" mass="22935">MTRTANSMRDDYLARLDEAMRGLPHGVAADIRGGIAEELEGLDQATTAERIARLGNPEDIAREAHHAQSVDAVAPVPAVGVPQTPVPTTRTRGFAIAAALTLSFGGFVLPLVGWFVGAVLVSLSSLWKAGEKVVAIVVPFVLCALSGLLVSAMGFSSWTSTGGSDSSGTGSGGEFEAINPLIPAWYDLVWFGVMLLGVVLIPLSGLWLLWRLRGRAAR</sequence>
<keyword evidence="1" id="KW-1133">Transmembrane helix</keyword>
<keyword evidence="1" id="KW-0812">Transmembrane</keyword>
<proteinExistence type="predicted"/>
<accession>A0A1H4JTV4</accession>
<feature type="transmembrane region" description="Helical" evidence="1">
    <location>
        <begin position="133"/>
        <end position="155"/>
    </location>
</feature>
<dbReference type="Pfam" id="PF22564">
    <property type="entry name" value="HAAS"/>
    <property type="match status" value="1"/>
</dbReference>
<dbReference type="Proteomes" id="UP000183750">
    <property type="component" value="Unassembled WGS sequence"/>
</dbReference>
<dbReference type="EMBL" id="FNSQ01000005">
    <property type="protein sequence ID" value="SEB49305.1"/>
    <property type="molecule type" value="Genomic_DNA"/>
</dbReference>
<reference evidence="3" key="1">
    <citation type="submission" date="2016-10" db="EMBL/GenBank/DDBJ databases">
        <authorList>
            <person name="Varghese N."/>
            <person name="Submissions S."/>
        </authorList>
    </citation>
    <scope>NUCLEOTIDE SEQUENCE [LARGE SCALE GENOMIC DNA]</scope>
    <source>
        <strain evidence="3">DSM 16089</strain>
    </source>
</reference>
<protein>
    <submittedName>
        <fullName evidence="2">Uncharacterized membrane protein</fullName>
    </submittedName>
</protein>
<dbReference type="AlphaFoldDB" id="A0A1H4JTV4"/>
<evidence type="ECO:0000313" key="2">
    <source>
        <dbReference type="EMBL" id="SEB49305.1"/>
    </source>
</evidence>
<feature type="transmembrane region" description="Helical" evidence="1">
    <location>
        <begin position="188"/>
        <end position="210"/>
    </location>
</feature>
<feature type="transmembrane region" description="Helical" evidence="1">
    <location>
        <begin position="94"/>
        <end position="121"/>
    </location>
</feature>
<keyword evidence="3" id="KW-1185">Reference proteome</keyword>